<evidence type="ECO:0000313" key="7">
    <source>
        <dbReference type="EMBL" id="MDY0743107.1"/>
    </source>
</evidence>
<proteinExistence type="predicted"/>
<accession>A0ABU5D9Z4</accession>
<feature type="chain" id="PRO_5045332582" evidence="5">
    <location>
        <begin position="30"/>
        <end position="161"/>
    </location>
</feature>
<dbReference type="Gene3D" id="1.10.760.10">
    <property type="entry name" value="Cytochrome c-like domain"/>
    <property type="match status" value="1"/>
</dbReference>
<dbReference type="Pfam" id="PF13442">
    <property type="entry name" value="Cytochrome_CBB3"/>
    <property type="match status" value="1"/>
</dbReference>
<keyword evidence="3 4" id="KW-0408">Iron</keyword>
<evidence type="ECO:0000256" key="1">
    <source>
        <dbReference type="ARBA" id="ARBA00022617"/>
    </source>
</evidence>
<name>A0ABU5D9Z4_9BURK</name>
<feature type="signal peptide" evidence="5">
    <location>
        <begin position="1"/>
        <end position="29"/>
    </location>
</feature>
<dbReference type="EMBL" id="JAXCLA010000001">
    <property type="protein sequence ID" value="MDY0743107.1"/>
    <property type="molecule type" value="Genomic_DNA"/>
</dbReference>
<protein>
    <submittedName>
        <fullName evidence="7">Cytochrome c-550 PedF</fullName>
    </submittedName>
</protein>
<dbReference type="InterPro" id="IPR036909">
    <property type="entry name" value="Cyt_c-like_dom_sf"/>
</dbReference>
<sequence length="161" mass="17752">MKTRSTLHRRTHNRLVALALAGAALGALAHGDVTPQAVDTTALPRLGEGWRDENPFRQNEAAIKIGTSAYNQNCARCHGLEAISGGIAPDLRKLDNDCATTQDSSRKAACVKENDEYFLTTVRHGRTRNGAVYMPPFEGTFDQEAIWAIKSYLETRRDKPL</sequence>
<dbReference type="InterPro" id="IPR009056">
    <property type="entry name" value="Cyt_c-like_dom"/>
</dbReference>
<dbReference type="PROSITE" id="PS51007">
    <property type="entry name" value="CYTC"/>
    <property type="match status" value="1"/>
</dbReference>
<feature type="domain" description="Cytochrome c" evidence="6">
    <location>
        <begin position="61"/>
        <end position="157"/>
    </location>
</feature>
<dbReference type="SUPFAM" id="SSF46626">
    <property type="entry name" value="Cytochrome c"/>
    <property type="match status" value="1"/>
</dbReference>
<keyword evidence="2 4" id="KW-0479">Metal-binding</keyword>
<keyword evidence="1 4" id="KW-0349">Heme</keyword>
<dbReference type="Proteomes" id="UP001285263">
    <property type="component" value="Unassembled WGS sequence"/>
</dbReference>
<gene>
    <name evidence="7" type="primary">pedF</name>
    <name evidence="7" type="ORF">SNE35_01250</name>
</gene>
<keyword evidence="5" id="KW-0732">Signal</keyword>
<dbReference type="InterPro" id="IPR030991">
    <property type="entry name" value="c550_proteobact"/>
</dbReference>
<reference evidence="7 8" key="1">
    <citation type="submission" date="2023-11" db="EMBL/GenBank/DDBJ databases">
        <title>Paucibacter sp. nov., isolated from fresh soil in Korea.</title>
        <authorList>
            <person name="Le N.T.T."/>
        </authorList>
    </citation>
    <scope>NUCLEOTIDE SEQUENCE [LARGE SCALE GENOMIC DNA]</scope>
    <source>
        <strain evidence="7 8">R3-3</strain>
    </source>
</reference>
<evidence type="ECO:0000256" key="4">
    <source>
        <dbReference type="PROSITE-ProRule" id="PRU00433"/>
    </source>
</evidence>
<evidence type="ECO:0000256" key="3">
    <source>
        <dbReference type="ARBA" id="ARBA00023004"/>
    </source>
</evidence>
<evidence type="ECO:0000256" key="5">
    <source>
        <dbReference type="SAM" id="SignalP"/>
    </source>
</evidence>
<evidence type="ECO:0000256" key="2">
    <source>
        <dbReference type="ARBA" id="ARBA00022723"/>
    </source>
</evidence>
<dbReference type="RefSeq" id="WP_320420946.1">
    <property type="nucleotide sequence ID" value="NZ_JAXCLA010000001.1"/>
</dbReference>
<evidence type="ECO:0000313" key="8">
    <source>
        <dbReference type="Proteomes" id="UP001285263"/>
    </source>
</evidence>
<organism evidence="7 8">
    <name type="scientific">Roseateles agri</name>
    <dbReference type="NCBI Taxonomy" id="3098619"/>
    <lineage>
        <taxon>Bacteria</taxon>
        <taxon>Pseudomonadati</taxon>
        <taxon>Pseudomonadota</taxon>
        <taxon>Betaproteobacteria</taxon>
        <taxon>Burkholderiales</taxon>
        <taxon>Sphaerotilaceae</taxon>
        <taxon>Roseateles</taxon>
    </lineage>
</organism>
<comment type="caution">
    <text evidence="7">The sequence shown here is derived from an EMBL/GenBank/DDBJ whole genome shotgun (WGS) entry which is preliminary data.</text>
</comment>
<keyword evidence="8" id="KW-1185">Reference proteome</keyword>
<evidence type="ECO:0000259" key="6">
    <source>
        <dbReference type="PROSITE" id="PS51007"/>
    </source>
</evidence>
<dbReference type="NCBIfam" id="TIGR04494">
    <property type="entry name" value="c550_PedF"/>
    <property type="match status" value="1"/>
</dbReference>